<evidence type="ECO:0000313" key="1">
    <source>
        <dbReference type="EMBL" id="CAD8129560.1"/>
    </source>
</evidence>
<reference evidence="1" key="1">
    <citation type="submission" date="2021-01" db="EMBL/GenBank/DDBJ databases">
        <authorList>
            <consortium name="Genoscope - CEA"/>
            <person name="William W."/>
        </authorList>
    </citation>
    <scope>NUCLEOTIDE SEQUENCE</scope>
</reference>
<proteinExistence type="predicted"/>
<name>A0A8S1RQL6_9CILI</name>
<comment type="caution">
    <text evidence="1">The sequence shown here is derived from an EMBL/GenBank/DDBJ whole genome shotgun (WGS) entry which is preliminary data.</text>
</comment>
<accession>A0A8S1RQL6</accession>
<organism evidence="1 2">
    <name type="scientific">Paramecium sonneborni</name>
    <dbReference type="NCBI Taxonomy" id="65129"/>
    <lineage>
        <taxon>Eukaryota</taxon>
        <taxon>Sar</taxon>
        <taxon>Alveolata</taxon>
        <taxon>Ciliophora</taxon>
        <taxon>Intramacronucleata</taxon>
        <taxon>Oligohymenophorea</taxon>
        <taxon>Peniculida</taxon>
        <taxon>Parameciidae</taxon>
        <taxon>Paramecium</taxon>
    </lineage>
</organism>
<gene>
    <name evidence="1" type="ORF">PSON_ATCC_30995.1.T2300001</name>
</gene>
<keyword evidence="2" id="KW-1185">Reference proteome</keyword>
<sequence>MQYYGYMIEAGMLNDIWMVRIYLTDYYRLERQVDLFAQKSRSVQESRFLIIMERSDQFI</sequence>
<protein>
    <submittedName>
        <fullName evidence="1">Uncharacterized protein</fullName>
    </submittedName>
</protein>
<dbReference type="AlphaFoldDB" id="A0A8S1RQL6"/>
<dbReference type="Proteomes" id="UP000692954">
    <property type="component" value="Unassembled WGS sequence"/>
</dbReference>
<dbReference type="EMBL" id="CAJJDN010000230">
    <property type="protein sequence ID" value="CAD8129560.1"/>
    <property type="molecule type" value="Genomic_DNA"/>
</dbReference>
<evidence type="ECO:0000313" key="2">
    <source>
        <dbReference type="Proteomes" id="UP000692954"/>
    </source>
</evidence>